<dbReference type="PROSITE" id="PS01186">
    <property type="entry name" value="EGF_2"/>
    <property type="match status" value="2"/>
</dbReference>
<dbReference type="PANTHER" id="PTHR24049:SF22">
    <property type="entry name" value="DROSOPHILA CRUMBS HOMOLOG"/>
    <property type="match status" value="1"/>
</dbReference>
<evidence type="ECO:0000313" key="11">
    <source>
        <dbReference type="WBParaSite" id="jg3897.2"/>
    </source>
</evidence>
<dbReference type="Proteomes" id="UP000887574">
    <property type="component" value="Unplaced"/>
</dbReference>
<feature type="compositionally biased region" description="Polar residues" evidence="6">
    <location>
        <begin position="1608"/>
        <end position="1618"/>
    </location>
</feature>
<evidence type="ECO:0000313" key="10">
    <source>
        <dbReference type="Proteomes" id="UP000887574"/>
    </source>
</evidence>
<proteinExistence type="predicted"/>
<evidence type="ECO:0000256" key="4">
    <source>
        <dbReference type="ARBA" id="ARBA00023157"/>
    </source>
</evidence>
<protein>
    <submittedName>
        <fullName evidence="11">Uncharacterized protein</fullName>
    </submittedName>
</protein>
<evidence type="ECO:0000259" key="9">
    <source>
        <dbReference type="PROSITE" id="PS50825"/>
    </source>
</evidence>
<evidence type="ECO:0000256" key="5">
    <source>
        <dbReference type="PROSITE-ProRule" id="PRU00076"/>
    </source>
</evidence>
<feature type="disulfide bond" evidence="5">
    <location>
        <begin position="420"/>
        <end position="429"/>
    </location>
</feature>
<evidence type="ECO:0000256" key="3">
    <source>
        <dbReference type="ARBA" id="ARBA00022737"/>
    </source>
</evidence>
<accession>A0A915E891</accession>
<feature type="domain" description="HYR" evidence="9">
    <location>
        <begin position="677"/>
        <end position="762"/>
    </location>
</feature>
<feature type="domain" description="EGF-like" evidence="8">
    <location>
        <begin position="391"/>
        <end position="430"/>
    </location>
</feature>
<feature type="compositionally biased region" description="Basic and acidic residues" evidence="6">
    <location>
        <begin position="1400"/>
        <end position="1410"/>
    </location>
</feature>
<dbReference type="InterPro" id="IPR011641">
    <property type="entry name" value="Tyr-kin_ephrin_A/B_rcpt-like"/>
</dbReference>
<comment type="caution">
    <text evidence="5">Lacks conserved residue(s) required for the propagation of feature annotation.</text>
</comment>
<dbReference type="SUPFAM" id="SSF49899">
    <property type="entry name" value="Concanavalin A-like lectins/glucanases"/>
    <property type="match status" value="1"/>
</dbReference>
<feature type="compositionally biased region" description="Low complexity" evidence="6">
    <location>
        <begin position="1531"/>
        <end position="1540"/>
    </location>
</feature>
<dbReference type="Gene3D" id="2.60.120.200">
    <property type="match status" value="1"/>
</dbReference>
<feature type="compositionally biased region" description="Low complexity" evidence="6">
    <location>
        <begin position="1594"/>
        <end position="1607"/>
    </location>
</feature>
<feature type="domain" description="EGF-like" evidence="8">
    <location>
        <begin position="258"/>
        <end position="298"/>
    </location>
</feature>
<dbReference type="Gene3D" id="2.10.50.10">
    <property type="entry name" value="Tumor Necrosis Factor Receptor, subunit A, domain 2"/>
    <property type="match status" value="4"/>
</dbReference>
<dbReference type="InterPro" id="IPR013320">
    <property type="entry name" value="ConA-like_dom_sf"/>
</dbReference>
<feature type="compositionally biased region" description="Polar residues" evidence="6">
    <location>
        <begin position="1501"/>
        <end position="1520"/>
    </location>
</feature>
<feature type="region of interest" description="Disordered" evidence="6">
    <location>
        <begin position="1360"/>
        <end position="1433"/>
    </location>
</feature>
<feature type="disulfide bond" evidence="5">
    <location>
        <begin position="103"/>
        <end position="112"/>
    </location>
</feature>
<dbReference type="InterPro" id="IPR003410">
    <property type="entry name" value="HYR_dom"/>
</dbReference>
<dbReference type="Pfam" id="PF07699">
    <property type="entry name" value="Ephrin_rec_like"/>
    <property type="match status" value="3"/>
</dbReference>
<keyword evidence="3" id="KW-0677">Repeat</keyword>
<dbReference type="PROSITE" id="PS50026">
    <property type="entry name" value="EGF_3"/>
    <property type="match status" value="5"/>
</dbReference>
<dbReference type="Gene3D" id="2.10.25.10">
    <property type="entry name" value="Laminin"/>
    <property type="match status" value="4"/>
</dbReference>
<feature type="compositionally biased region" description="Basic and acidic residues" evidence="6">
    <location>
        <begin position="1580"/>
        <end position="1593"/>
    </location>
</feature>
<evidence type="ECO:0000259" key="8">
    <source>
        <dbReference type="PROSITE" id="PS50026"/>
    </source>
</evidence>
<keyword evidence="10" id="KW-1185">Reference proteome</keyword>
<dbReference type="GO" id="GO:0005886">
    <property type="term" value="C:plasma membrane"/>
    <property type="evidence" value="ECO:0007669"/>
    <property type="project" value="TreeGrafter"/>
</dbReference>
<evidence type="ECO:0000256" key="1">
    <source>
        <dbReference type="ARBA" id="ARBA00022536"/>
    </source>
</evidence>
<feature type="disulfide bond" evidence="5">
    <location>
        <begin position="84"/>
        <end position="101"/>
    </location>
</feature>
<dbReference type="SMART" id="SM01411">
    <property type="entry name" value="Ephrin_rec_like"/>
    <property type="match status" value="4"/>
</dbReference>
<feature type="region of interest" description="Disordered" evidence="6">
    <location>
        <begin position="1634"/>
        <end position="1677"/>
    </location>
</feature>
<keyword evidence="7" id="KW-0472">Membrane</keyword>
<feature type="domain" description="EGF-like" evidence="8">
    <location>
        <begin position="300"/>
        <end position="344"/>
    </location>
</feature>
<dbReference type="Pfam" id="PF13385">
    <property type="entry name" value="Laminin_G_3"/>
    <property type="match status" value="1"/>
</dbReference>
<keyword evidence="2" id="KW-0732">Signal</keyword>
<dbReference type="PROSITE" id="PS50825">
    <property type="entry name" value="HYR"/>
    <property type="match status" value="1"/>
</dbReference>
<organism evidence="10 11">
    <name type="scientific">Ditylenchus dipsaci</name>
    <dbReference type="NCBI Taxonomy" id="166011"/>
    <lineage>
        <taxon>Eukaryota</taxon>
        <taxon>Metazoa</taxon>
        <taxon>Ecdysozoa</taxon>
        <taxon>Nematoda</taxon>
        <taxon>Chromadorea</taxon>
        <taxon>Rhabditida</taxon>
        <taxon>Tylenchina</taxon>
        <taxon>Tylenchomorpha</taxon>
        <taxon>Sphaerularioidea</taxon>
        <taxon>Anguinidae</taxon>
        <taxon>Anguininae</taxon>
        <taxon>Ditylenchus</taxon>
    </lineage>
</organism>
<keyword evidence="4 5" id="KW-1015">Disulfide bond</keyword>
<feature type="region of interest" description="Disordered" evidence="6">
    <location>
        <begin position="1557"/>
        <end position="1618"/>
    </location>
</feature>
<dbReference type="InterPro" id="IPR009030">
    <property type="entry name" value="Growth_fac_rcpt_cys_sf"/>
</dbReference>
<feature type="disulfide bond" evidence="5">
    <location>
        <begin position="288"/>
        <end position="297"/>
    </location>
</feature>
<feature type="region of interest" description="Disordered" evidence="6">
    <location>
        <begin position="1461"/>
        <end position="1540"/>
    </location>
</feature>
<feature type="disulfide bond" evidence="5">
    <location>
        <begin position="334"/>
        <end position="343"/>
    </location>
</feature>
<dbReference type="GO" id="GO:0045197">
    <property type="term" value="P:establishment or maintenance of epithelial cell apical/basal polarity"/>
    <property type="evidence" value="ECO:0007669"/>
    <property type="project" value="TreeGrafter"/>
</dbReference>
<sequence>MARVLSLQVPHRVLFDVNVLQVGADNFAKTHLRTALRKIIVQMADIVFMKPLRVSSLPKVVHHSITTLGAFVRLQNSCSNSSICNGNGLCQQYMGSTDLYCDCNEGYFGEFCEATLNSCNPELEGYWRCENGGVCHSKGPMIRKLTSGSSSANASCSCLPGWHGSSLSMPEGYTGQHCKQALDPCTKFPYGDPWICGGHGKCTSLGLGYNAPHSCVCDAGWLEFQSCMQCEDICAEPFVSNAEHKRSIYYERTRKSADLLNKENDARCSGHGTCLPRSGDSKNFLCACNAGHYGNKCEKVVDYCALQSICMNNGECTNILDDVNLAVVDYNCTCGKGFSGLNCEIEESVNPCNPNPCKNDGYCQPKLSEDSYTCHCSQNYNSTNDCGTKIFQNQCEATPKYCNKGTCIVMNSTNYTYCNCPAQYTGLRCETKKNQNFNLYFSGSQTSAVRQRIISKTVEAVALLESGYALCAWVRLGADSANAYDNVGSLKPFAMIGIVQDGQVVKELVALSGTGAVITDNLVYLNHTLSQHVWHHICFVFKTYPTDSTSVLSDLELYVDGNLVRSSENNLIQLPDTLTENTQAAVLLGQMVGEDTSSFVGEISLVQLYNTPLNGSTVWDMVRDCRPYTRSHSSDLAVAWTDFTIIDMFNSAVMAIYPGICVTATCLPNMTDCSADHDKSPPEVIVCPSNQYIVVTDNNRLVQVHWDDSMEHMFKDNGVITQFTSNFRSGQTFGWGEHHVVYIARDAASNLATCQFDIIISPQNCPQPVHEDDFTVVKLRDLPISFAKQVAEVECNGVNYVFNNPKPPFYTCDLMGRWDRFSPTGSSFTLPSCSPTNSPEQNLIGTVNFQGQCIHVNDYRDQVKQSLLNASETFGGFCNKKNCEGQIGWRNNCPSPTDKVARRAVGEDELVFIEYTLRVNNTRNPVQSVIAEEMDNTFGDDFQGMRSEISCGSEYPLLHVSNGTETKKRLSSLLLLTAQSNTSWSNVMIQCSCCAAGEEWHLVKKDDDSSGMCIKCPADTFKSDKGAGPCVVCPLGRITGNLTGCIREIDCYIKCPAGQVYQSSNDSCAPCPKGQFMPYSGRLKCFSCPSYLTTISTGAKTAEECSVSCPPGQEMLPTEECAKCQRGTYRSVELLTCQKCSLGFSTMSDGAKSADQCNQVFCPSGFSSKPNILMAEYNQQTGGLLDVCLECDVGFYQNEPNSSSCIRCPHMKTTANKGARSEVECDQPVDLSCTPNQPNHCPDLMECVQTETSGYECRYLSDRRDPSDQETPLVTMLVIGVSSMVFASAIVMTVVVYHNKWTMLYYRYCPSCLLCFKKMTVNDISGDDYSRDSINVPVTQGSTADAIFVNGEEEYAAHTNGTAMLDRKNSNQPKTVSPKESYFEEEEDARSRSIAHAAKTRLEKSEENHSVKSSSLQNMDENTTREPIPIQDPLNDIRSTLMDIFGGEYDELRPVYPITSSSNIRPQAETPPPVPQANLRVQTSHNQHSKYIIHQADTSHHFSTSQTYSDDGDSTTINQKQKQHRSSNRKAAAAFSSSGSYARATDAIGRRIFGANEESEESQFSGIRRIPLGTPRKHSTVKERKNKIEKEGIESPTSSTSSKKISPQLPNNSIPTESMSDYALKRVFGSRLSTTTNSGLEDYARAKSLSPNRTTPRLAIRRPTELTVDDDDDAFFS</sequence>
<dbReference type="PANTHER" id="PTHR24049">
    <property type="entry name" value="CRUMBS FAMILY MEMBER"/>
    <property type="match status" value="1"/>
</dbReference>
<evidence type="ECO:0000256" key="7">
    <source>
        <dbReference type="SAM" id="Phobius"/>
    </source>
</evidence>
<dbReference type="SMART" id="SM00181">
    <property type="entry name" value="EGF"/>
    <property type="match status" value="8"/>
</dbReference>
<dbReference type="CDD" id="cd00054">
    <property type="entry name" value="EGF_CA"/>
    <property type="match status" value="1"/>
</dbReference>
<feature type="compositionally biased region" description="Acidic residues" evidence="6">
    <location>
        <begin position="1667"/>
        <end position="1677"/>
    </location>
</feature>
<dbReference type="GO" id="GO:0007157">
    <property type="term" value="P:heterophilic cell-cell adhesion via plasma membrane cell adhesion molecules"/>
    <property type="evidence" value="ECO:0007669"/>
    <property type="project" value="TreeGrafter"/>
</dbReference>
<dbReference type="WBParaSite" id="jg3897.2">
    <property type="protein sequence ID" value="jg3897.2"/>
    <property type="gene ID" value="jg3897"/>
</dbReference>
<feature type="compositionally biased region" description="Polar residues" evidence="6">
    <location>
        <begin position="1411"/>
        <end position="1421"/>
    </location>
</feature>
<dbReference type="GO" id="GO:0032991">
    <property type="term" value="C:protein-containing complex"/>
    <property type="evidence" value="ECO:0007669"/>
    <property type="project" value="TreeGrafter"/>
</dbReference>
<dbReference type="SUPFAM" id="SSF57184">
    <property type="entry name" value="Growth factor receptor domain"/>
    <property type="match status" value="1"/>
</dbReference>
<feature type="domain" description="EGF-like" evidence="8">
    <location>
        <begin position="348"/>
        <end position="387"/>
    </location>
</feature>
<dbReference type="InterPro" id="IPR000742">
    <property type="entry name" value="EGF"/>
</dbReference>
<feature type="transmembrane region" description="Helical" evidence="7">
    <location>
        <begin position="1273"/>
        <end position="1297"/>
    </location>
</feature>
<dbReference type="SUPFAM" id="SSF57196">
    <property type="entry name" value="EGF/Laminin"/>
    <property type="match status" value="2"/>
</dbReference>
<name>A0A915E891_9BILA</name>
<dbReference type="InterPro" id="IPR051022">
    <property type="entry name" value="Notch_Cell-Fate_Det"/>
</dbReference>
<feature type="domain" description="EGF-like" evidence="8">
    <location>
        <begin position="74"/>
        <end position="113"/>
    </location>
</feature>
<feature type="disulfide bond" evidence="5">
    <location>
        <begin position="357"/>
        <end position="374"/>
    </location>
</feature>
<dbReference type="PROSITE" id="PS00022">
    <property type="entry name" value="EGF_1"/>
    <property type="match status" value="4"/>
</dbReference>
<keyword evidence="7" id="KW-1133">Transmembrane helix</keyword>
<keyword evidence="1 5" id="KW-0245">EGF-like domain</keyword>
<keyword evidence="7" id="KW-0812">Transmembrane</keyword>
<reference evidence="11" key="1">
    <citation type="submission" date="2022-11" db="UniProtKB">
        <authorList>
            <consortium name="WormBaseParasite"/>
        </authorList>
    </citation>
    <scope>IDENTIFICATION</scope>
</reference>
<evidence type="ECO:0000256" key="2">
    <source>
        <dbReference type="ARBA" id="ARBA00022729"/>
    </source>
</evidence>
<evidence type="ECO:0000256" key="6">
    <source>
        <dbReference type="SAM" id="MobiDB-lite"/>
    </source>
</evidence>
<dbReference type="Pfam" id="PF02494">
    <property type="entry name" value="HYR"/>
    <property type="match status" value="1"/>
</dbReference>